<feature type="compositionally biased region" description="Basic residues" evidence="2">
    <location>
        <begin position="319"/>
        <end position="332"/>
    </location>
</feature>
<evidence type="ECO:0000313" key="6">
    <source>
        <dbReference type="Proteomes" id="UP000316726"/>
    </source>
</evidence>
<dbReference type="PROSITE" id="PS00028">
    <property type="entry name" value="ZINC_FINGER_C2H2_1"/>
    <property type="match status" value="1"/>
</dbReference>
<dbReference type="GO" id="GO:0003676">
    <property type="term" value="F:nucleic acid binding"/>
    <property type="evidence" value="ECO:0007669"/>
    <property type="project" value="UniProtKB-UniRule"/>
</dbReference>
<dbReference type="Proteomes" id="UP000316726">
    <property type="component" value="Chromosome 1"/>
</dbReference>
<evidence type="ECO:0000256" key="2">
    <source>
        <dbReference type="SAM" id="MobiDB-lite"/>
    </source>
</evidence>
<dbReference type="PANTHER" id="PTHR22938">
    <property type="entry name" value="ZINC FINGER PROTEIN 598"/>
    <property type="match status" value="1"/>
</dbReference>
<feature type="region of interest" description="Disordered" evidence="2">
    <location>
        <begin position="301"/>
        <end position="352"/>
    </location>
</feature>
<dbReference type="GO" id="GO:0043022">
    <property type="term" value="F:ribosome binding"/>
    <property type="evidence" value="ECO:0007669"/>
    <property type="project" value="TreeGrafter"/>
</dbReference>
<dbReference type="InterPro" id="IPR044288">
    <property type="entry name" value="ZNF598/HEL2"/>
</dbReference>
<feature type="region of interest" description="Disordered" evidence="2">
    <location>
        <begin position="376"/>
        <end position="400"/>
    </location>
</feature>
<dbReference type="Pfam" id="PF23230">
    <property type="entry name" value="zf-C2H2_13"/>
    <property type="match status" value="1"/>
</dbReference>
<reference evidence="5 6" key="1">
    <citation type="submission" date="2018-07" db="EMBL/GenBank/DDBJ databases">
        <title>The complete nuclear genome of the prasinophyte Chloropicon primus (CCMP1205).</title>
        <authorList>
            <person name="Pombert J.-F."/>
            <person name="Otis C."/>
            <person name="Turmel M."/>
            <person name="Lemieux C."/>
        </authorList>
    </citation>
    <scope>NUCLEOTIDE SEQUENCE [LARGE SCALE GENOMIC DNA]</scope>
    <source>
        <strain evidence="5 6">CCMP1205</strain>
    </source>
</reference>
<keyword evidence="1" id="KW-0862">Zinc</keyword>
<dbReference type="InterPro" id="IPR013087">
    <property type="entry name" value="Znf_C2H2_type"/>
</dbReference>
<dbReference type="GO" id="GO:0016567">
    <property type="term" value="P:protein ubiquitination"/>
    <property type="evidence" value="ECO:0007669"/>
    <property type="project" value="TreeGrafter"/>
</dbReference>
<gene>
    <name evidence="5" type="ORF">A3770_01p08210</name>
</gene>
<keyword evidence="1" id="KW-0479">Metal-binding</keyword>
<dbReference type="PROSITE" id="PS50089">
    <property type="entry name" value="ZF_RING_2"/>
    <property type="match status" value="1"/>
</dbReference>
<dbReference type="InterPro" id="IPR036867">
    <property type="entry name" value="R3H_dom_sf"/>
</dbReference>
<name>A0A5B8MD29_9CHLO</name>
<sequence>MSEECLICAEPLDYVSVLPCGHADVCPLCTIRLRTIIGDKRCCACQKEAEKVVVRRCKRAVEEEEEFPSDFDAGVKRGSLFPLKGSRDVCFDSKDLRNEMNSRCSLSCVVCKKEEEEAQDTTTEGEKKRKKKIHFGTLKALKRHLREDHGLYMCEVCLEGRKVFVQEQILYTRSELKRHCKRGDAKGVMADSGFSGHPSCKFCKKHFYSTEELYVHMQTKHLQCFLCRRANPSDQVYYRNLSELSSHFASSHHFCTHESCKGRHPEERVFRTKEDLRVHEVQYHGESLSRNEKRQALQISVEYPSLRQDDGGGQEPGRGRRGRDRGSSRRRGGTGGAATSLSSQATPFVPGGGGIIDDDIGLLADHSARNYYTQQRAQRVSDFPPLASPPSPEADPGEAPRQNWLQRAQAPGGPHPLSLPKRANSGGGAGVLSHEDLLIQKLESLVVEEPSVMEERRKRKQMLADAFGVSDPDRPSQFSTPSVVVPDDVVLYAAKHLDFVLKVERVVQYFSLQISKRLPLPPMNREQRKVVHVVCNLCKVVSQAYGAEPNRCVNLIRNPTGSQVPTESLSTIAKAKLEGREVETLVEEARWEIKLVDIEPELKLRELLVYQMKLDPELQVEVLKERHPKNLKSALVRFSSLHLFKEAKSQLGGGMRGKFVVDMTARSDMVLKAVKET</sequence>
<keyword evidence="6" id="KW-1185">Reference proteome</keyword>
<protein>
    <submittedName>
        <fullName evidence="5">RING zinc finger protein</fullName>
    </submittedName>
</protein>
<dbReference type="SMART" id="SM00355">
    <property type="entry name" value="ZnF_C2H2"/>
    <property type="match status" value="4"/>
</dbReference>
<dbReference type="EMBL" id="CP031034">
    <property type="protein sequence ID" value="QDZ18303.1"/>
    <property type="molecule type" value="Genomic_DNA"/>
</dbReference>
<feature type="domain" description="RING-type" evidence="3">
    <location>
        <begin position="5"/>
        <end position="46"/>
    </location>
</feature>
<dbReference type="InterPro" id="IPR056437">
    <property type="entry name" value="Znf-C2H2_ZNF598/HEL2"/>
</dbReference>
<dbReference type="SUPFAM" id="SSF82708">
    <property type="entry name" value="R3H domain"/>
    <property type="match status" value="1"/>
</dbReference>
<evidence type="ECO:0000259" key="3">
    <source>
        <dbReference type="PROSITE" id="PS50089"/>
    </source>
</evidence>
<evidence type="ECO:0000259" key="4">
    <source>
        <dbReference type="PROSITE" id="PS51061"/>
    </source>
</evidence>
<evidence type="ECO:0000256" key="1">
    <source>
        <dbReference type="PROSITE-ProRule" id="PRU00175"/>
    </source>
</evidence>
<dbReference type="GO" id="GO:0008270">
    <property type="term" value="F:zinc ion binding"/>
    <property type="evidence" value="ECO:0007669"/>
    <property type="project" value="UniProtKB-KW"/>
</dbReference>
<keyword evidence="1" id="KW-0863">Zinc-finger</keyword>
<feature type="domain" description="R3H" evidence="4">
    <location>
        <begin position="497"/>
        <end position="559"/>
    </location>
</feature>
<dbReference type="InterPro" id="IPR001374">
    <property type="entry name" value="R3H_dom"/>
</dbReference>
<dbReference type="PANTHER" id="PTHR22938:SF0">
    <property type="entry name" value="E3 UBIQUITIN-PROTEIN LIGASE ZNF598"/>
    <property type="match status" value="1"/>
</dbReference>
<dbReference type="AlphaFoldDB" id="A0A5B8MD29"/>
<dbReference type="STRING" id="1764295.A0A5B8MD29"/>
<dbReference type="InterPro" id="IPR001841">
    <property type="entry name" value="Znf_RING"/>
</dbReference>
<dbReference type="GO" id="GO:0061630">
    <property type="term" value="F:ubiquitin protein ligase activity"/>
    <property type="evidence" value="ECO:0007669"/>
    <property type="project" value="InterPro"/>
</dbReference>
<dbReference type="Pfam" id="PF01424">
    <property type="entry name" value="R3H"/>
    <property type="match status" value="1"/>
</dbReference>
<proteinExistence type="predicted"/>
<dbReference type="Pfam" id="PF13920">
    <property type="entry name" value="zf-C3HC4_3"/>
    <property type="match status" value="1"/>
</dbReference>
<dbReference type="OrthoDB" id="3838338at2759"/>
<organism evidence="5 6">
    <name type="scientific">Chloropicon primus</name>
    <dbReference type="NCBI Taxonomy" id="1764295"/>
    <lineage>
        <taxon>Eukaryota</taxon>
        <taxon>Viridiplantae</taxon>
        <taxon>Chlorophyta</taxon>
        <taxon>Chloropicophyceae</taxon>
        <taxon>Chloropicales</taxon>
        <taxon>Chloropicaceae</taxon>
        <taxon>Chloropicon</taxon>
    </lineage>
</organism>
<dbReference type="PROSITE" id="PS51061">
    <property type="entry name" value="R3H"/>
    <property type="match status" value="1"/>
</dbReference>
<dbReference type="Gene3D" id="3.30.1370.50">
    <property type="entry name" value="R3H-like domain"/>
    <property type="match status" value="1"/>
</dbReference>
<dbReference type="GO" id="GO:0072344">
    <property type="term" value="P:rescue of stalled ribosome"/>
    <property type="evidence" value="ECO:0007669"/>
    <property type="project" value="InterPro"/>
</dbReference>
<feature type="compositionally biased region" description="Low complexity" evidence="2">
    <location>
        <begin position="337"/>
        <end position="346"/>
    </location>
</feature>
<evidence type="ECO:0000313" key="5">
    <source>
        <dbReference type="EMBL" id="QDZ18303.1"/>
    </source>
</evidence>
<accession>A0A5B8MD29</accession>
<feature type="region of interest" description="Disordered" evidence="2">
    <location>
        <begin position="407"/>
        <end position="426"/>
    </location>
</feature>